<evidence type="ECO:0000256" key="4">
    <source>
        <dbReference type="SAM" id="MobiDB-lite"/>
    </source>
</evidence>
<keyword evidence="2 3" id="KW-0687">Ribonucleoprotein</keyword>
<reference evidence="5 6" key="1">
    <citation type="submission" date="2012-09" db="EMBL/GenBank/DDBJ databases">
        <title>Riemerella anatipestifer vaccine strains.</title>
        <authorList>
            <person name="Chun C.A."/>
            <person name="Shu W.M."/>
            <person name="Kang Z.D."/>
            <person name="Jia W.X."/>
        </authorList>
    </citation>
    <scope>NUCLEOTIDE SEQUENCE [LARGE SCALE GENOMIC DNA]</scope>
    <source>
        <strain evidence="5 6">RA-CH-1</strain>
    </source>
</reference>
<dbReference type="KEGG" id="rag:B739_1246"/>
<dbReference type="PANTHER" id="PTHR12919">
    <property type="entry name" value="30S RIBOSOMAL PROTEIN S16"/>
    <property type="match status" value="1"/>
</dbReference>
<dbReference type="GO" id="GO:0006412">
    <property type="term" value="P:translation"/>
    <property type="evidence" value="ECO:0007669"/>
    <property type="project" value="UniProtKB-UniRule"/>
</dbReference>
<dbReference type="NCBIfam" id="NF011094">
    <property type="entry name" value="PRK14521.1"/>
    <property type="match status" value="1"/>
</dbReference>
<dbReference type="NCBIfam" id="TIGR00002">
    <property type="entry name" value="S16"/>
    <property type="match status" value="1"/>
</dbReference>
<dbReference type="InterPro" id="IPR000307">
    <property type="entry name" value="Ribosomal_bS16"/>
</dbReference>
<feature type="compositionally biased region" description="Acidic residues" evidence="4">
    <location>
        <begin position="156"/>
        <end position="177"/>
    </location>
</feature>
<comment type="similarity">
    <text evidence="3">Belongs to the bacterial ribosomal protein bS16 family.</text>
</comment>
<dbReference type="STRING" id="34085.AB406_0530"/>
<dbReference type="HAMAP" id="MF_00385">
    <property type="entry name" value="Ribosomal_bS16"/>
    <property type="match status" value="1"/>
</dbReference>
<evidence type="ECO:0000313" key="5">
    <source>
        <dbReference type="EMBL" id="AFR35844.1"/>
    </source>
</evidence>
<dbReference type="HOGENOM" id="CLU_100590_0_0_10"/>
<sequence>MSVKIRLQRHGKKGKPFYHIVVADSRAKRDGRFIQKLGTYNPITNPATIDLDVNAAVDWLNKGAQPTDTARAILSYKGALYKKHLLGGVAKGAFDEAEAEKRFNAWLEEKEAKVQGKKENLAKSKEEAKKAALEAEQKVSEARLNARKEAEATAEPAEEVAEESTEAPAAEENEAEA</sequence>
<dbReference type="AlphaFoldDB" id="J9R225"/>
<dbReference type="PANTHER" id="PTHR12919:SF20">
    <property type="entry name" value="SMALL RIBOSOMAL SUBUNIT PROTEIN BS16M"/>
    <property type="match status" value="1"/>
</dbReference>
<protein>
    <recommendedName>
        <fullName evidence="3">Small ribosomal subunit protein bS16</fullName>
    </recommendedName>
</protein>
<dbReference type="GO" id="GO:0003735">
    <property type="term" value="F:structural constituent of ribosome"/>
    <property type="evidence" value="ECO:0007669"/>
    <property type="project" value="InterPro"/>
</dbReference>
<dbReference type="Pfam" id="PF00886">
    <property type="entry name" value="Ribosomal_S16"/>
    <property type="match status" value="1"/>
</dbReference>
<dbReference type="PATRIC" id="fig|1228997.3.peg.1241"/>
<dbReference type="Proteomes" id="UP000006276">
    <property type="component" value="Chromosome"/>
</dbReference>
<dbReference type="SUPFAM" id="SSF54565">
    <property type="entry name" value="Ribosomal protein S16"/>
    <property type="match status" value="1"/>
</dbReference>
<keyword evidence="1 3" id="KW-0689">Ribosomal protein</keyword>
<evidence type="ECO:0000256" key="1">
    <source>
        <dbReference type="ARBA" id="ARBA00022980"/>
    </source>
</evidence>
<dbReference type="Gene3D" id="3.30.1320.10">
    <property type="match status" value="1"/>
</dbReference>
<keyword evidence="6" id="KW-1185">Reference proteome</keyword>
<dbReference type="GO" id="GO:0005737">
    <property type="term" value="C:cytoplasm"/>
    <property type="evidence" value="ECO:0007669"/>
    <property type="project" value="UniProtKB-ARBA"/>
</dbReference>
<dbReference type="GO" id="GO:0015935">
    <property type="term" value="C:small ribosomal subunit"/>
    <property type="evidence" value="ECO:0007669"/>
    <property type="project" value="TreeGrafter"/>
</dbReference>
<dbReference type="EMBL" id="CP003787">
    <property type="protein sequence ID" value="AFR35844.1"/>
    <property type="molecule type" value="Genomic_DNA"/>
</dbReference>
<gene>
    <name evidence="3" type="primary">rpsP</name>
    <name evidence="5" type="ORF">B739_1246</name>
</gene>
<name>J9R225_RIEAN</name>
<evidence type="ECO:0000256" key="2">
    <source>
        <dbReference type="ARBA" id="ARBA00023274"/>
    </source>
</evidence>
<organism evidence="5 6">
    <name type="scientific">Riemerella anatipestifer RA-CH-1</name>
    <dbReference type="NCBI Taxonomy" id="1228997"/>
    <lineage>
        <taxon>Bacteria</taxon>
        <taxon>Pseudomonadati</taxon>
        <taxon>Bacteroidota</taxon>
        <taxon>Flavobacteriia</taxon>
        <taxon>Flavobacteriales</taxon>
        <taxon>Weeksellaceae</taxon>
        <taxon>Riemerella</taxon>
    </lineage>
</organism>
<feature type="region of interest" description="Disordered" evidence="4">
    <location>
        <begin position="115"/>
        <end position="177"/>
    </location>
</feature>
<evidence type="ECO:0000256" key="3">
    <source>
        <dbReference type="HAMAP-Rule" id="MF_00385"/>
    </source>
</evidence>
<evidence type="ECO:0000313" key="6">
    <source>
        <dbReference type="Proteomes" id="UP000006276"/>
    </source>
</evidence>
<proteinExistence type="inferred from homology"/>
<accession>J9R225</accession>
<dbReference type="RefSeq" id="WP_014938179.1">
    <property type="nucleotide sequence ID" value="NC_018609.1"/>
</dbReference>
<dbReference type="InterPro" id="IPR023803">
    <property type="entry name" value="Ribosomal_bS16_dom_sf"/>
</dbReference>
<feature type="compositionally biased region" description="Basic and acidic residues" evidence="4">
    <location>
        <begin position="115"/>
        <end position="151"/>
    </location>
</feature>